<reference evidence="2 3" key="1">
    <citation type="submission" date="2008-02" db="EMBL/GenBank/DDBJ databases">
        <title>Complete sequence of Shewanella woodyi ATCC 51908.</title>
        <authorList>
            <consortium name="US DOE Joint Genome Institute"/>
            <person name="Copeland A."/>
            <person name="Lucas S."/>
            <person name="Lapidus A."/>
            <person name="Glavina del Rio T."/>
            <person name="Dalin E."/>
            <person name="Tice H."/>
            <person name="Bruce D."/>
            <person name="Goodwin L."/>
            <person name="Pitluck S."/>
            <person name="Sims D."/>
            <person name="Brettin T."/>
            <person name="Detter J.C."/>
            <person name="Han C."/>
            <person name="Kuske C.R."/>
            <person name="Schmutz J."/>
            <person name="Larimer F."/>
            <person name="Land M."/>
            <person name="Hauser L."/>
            <person name="Kyrpides N."/>
            <person name="Lykidis A."/>
            <person name="Zhao J.-S."/>
            <person name="Richardson P."/>
        </authorList>
    </citation>
    <scope>NUCLEOTIDE SEQUENCE [LARGE SCALE GENOMIC DNA]</scope>
    <source>
        <strain evidence="3">ATCC 51908 / MS32</strain>
    </source>
</reference>
<keyword evidence="3" id="KW-1185">Reference proteome</keyword>
<dbReference type="Gene3D" id="3.90.1150.200">
    <property type="match status" value="1"/>
</dbReference>
<feature type="domain" description="YdhG-like" evidence="1">
    <location>
        <begin position="19"/>
        <end position="118"/>
    </location>
</feature>
<name>B1KI97_SHEWM</name>
<dbReference type="EMBL" id="CP000961">
    <property type="protein sequence ID" value="ACA86948.1"/>
    <property type="molecule type" value="Genomic_DNA"/>
</dbReference>
<accession>B1KI97</accession>
<dbReference type="AlphaFoldDB" id="B1KI97"/>
<dbReference type="Pfam" id="PF08818">
    <property type="entry name" value="DUF1801"/>
    <property type="match status" value="1"/>
</dbReference>
<proteinExistence type="predicted"/>
<dbReference type="STRING" id="392500.Swoo_2672"/>
<dbReference type="InterPro" id="IPR014922">
    <property type="entry name" value="YdhG-like"/>
</dbReference>
<dbReference type="HOGENOM" id="CLU_130827_1_0_6"/>
<dbReference type="SUPFAM" id="SSF159888">
    <property type="entry name" value="YdhG-like"/>
    <property type="match status" value="1"/>
</dbReference>
<evidence type="ECO:0000313" key="2">
    <source>
        <dbReference type="EMBL" id="ACA86948.1"/>
    </source>
</evidence>
<evidence type="ECO:0000313" key="3">
    <source>
        <dbReference type="Proteomes" id="UP000002168"/>
    </source>
</evidence>
<dbReference type="RefSeq" id="WP_012325288.1">
    <property type="nucleotide sequence ID" value="NC_010506.1"/>
</dbReference>
<gene>
    <name evidence="2" type="ordered locus">Swoo_2672</name>
</gene>
<organism evidence="2 3">
    <name type="scientific">Shewanella woodyi (strain ATCC 51908 / MS32)</name>
    <dbReference type="NCBI Taxonomy" id="392500"/>
    <lineage>
        <taxon>Bacteria</taxon>
        <taxon>Pseudomonadati</taxon>
        <taxon>Pseudomonadota</taxon>
        <taxon>Gammaproteobacteria</taxon>
        <taxon>Alteromonadales</taxon>
        <taxon>Shewanellaceae</taxon>
        <taxon>Shewanella</taxon>
    </lineage>
</organism>
<dbReference type="Proteomes" id="UP000002168">
    <property type="component" value="Chromosome"/>
</dbReference>
<dbReference type="eggNOG" id="COG5646">
    <property type="taxonomic scope" value="Bacteria"/>
</dbReference>
<sequence>MEQGVEDKFQQYPENVKVILLLIRQWILDIFEQERLGELEETLKWGQPSYLVKNGSTIRMDWSAKDPDEIHIFFICNTKLVDTFRELYSDTFIFQGNRAIVLPLDKSLPKEKLRHCLLLALNYHRLKTLPLLGA</sequence>
<evidence type="ECO:0000259" key="1">
    <source>
        <dbReference type="Pfam" id="PF08818"/>
    </source>
</evidence>
<dbReference type="KEGG" id="swd:Swoo_2672"/>
<protein>
    <recommendedName>
        <fullName evidence="1">YdhG-like domain-containing protein</fullName>
    </recommendedName>
</protein>